<evidence type="ECO:0000256" key="2">
    <source>
        <dbReference type="ARBA" id="ARBA00022737"/>
    </source>
</evidence>
<dbReference type="Proteomes" id="UP001642464">
    <property type="component" value="Unassembled WGS sequence"/>
</dbReference>
<dbReference type="InterPro" id="IPR032675">
    <property type="entry name" value="LRR_dom_sf"/>
</dbReference>
<comment type="caution">
    <text evidence="4">The sequence shown here is derived from an EMBL/GenBank/DDBJ whole genome shotgun (WGS) entry which is preliminary data.</text>
</comment>
<evidence type="ECO:0000313" key="4">
    <source>
        <dbReference type="EMBL" id="CAK9098425.1"/>
    </source>
</evidence>
<dbReference type="InterPro" id="IPR001611">
    <property type="entry name" value="Leu-rich_rpt"/>
</dbReference>
<dbReference type="Gene3D" id="3.80.10.10">
    <property type="entry name" value="Ribonuclease Inhibitor"/>
    <property type="match status" value="1"/>
</dbReference>
<evidence type="ECO:0000256" key="3">
    <source>
        <dbReference type="SAM" id="Coils"/>
    </source>
</evidence>
<dbReference type="PROSITE" id="PS51450">
    <property type="entry name" value="LRR"/>
    <property type="match status" value="2"/>
</dbReference>
<dbReference type="SMART" id="SM00365">
    <property type="entry name" value="LRR_SD22"/>
    <property type="match status" value="4"/>
</dbReference>
<dbReference type="EMBL" id="CAXAMM010041284">
    <property type="protein sequence ID" value="CAK9098425.1"/>
    <property type="molecule type" value="Genomic_DNA"/>
</dbReference>
<keyword evidence="3" id="KW-0175">Coiled coil</keyword>
<sequence>MHTCVNVLLSSLKRFYDKQTISEVMLEVLKLTVLDSDCSQRPLEWCLRKTPQENSVILNVVNIPMATSATYRKLQASKERSEKQQQAVAKDDADADSTRFGMMALVEKLCDMSASTSGSTGKGPVQIKPSDILACECTMFEDHTKTLDSDESRPKTVLDDLLASIVFAEQVVAQVYERQGLEQTQSSKEALQKTKTYVLSIFMEFVLNVNAPVKEIIHDEEDEGVVRIAQFMLNNASNSPRATLEKFLSSEMSLPFGMLSVHRELWLGFTNIPEMSNATLVDFFNMVQTTLQQALLPQWIGFAADCAEQYVAKGGHFIEKSNEVWQSNTRLTEFICLRMRALQHLVRQALQASNKFDALDTLVKAGFKMFGAMSSEIGKDSASMQLFAAIDLITSSTDSWASLWADAFTHAHSPDEVVKYIMSKLKLKDTDFSKFDIGSVSKTKESAPNDKATEKDSKVMSDSEDAKALGLTSLSTLDIMLLKSQMEALVWQRFRDQVQKSGDQAFFEVVKAPDVMYLWKRDGGNGSMSADKLPEMDAIAPLNDLKDKIEKLKDQRVKSVQQKKARFEKKRMGLNKKIQSMKKKGEDTSTLTKQLDKLATTRMDEEIEGDGFEYTESVPLTRMQTEVEFESKSARAKALSDAILSAEGGGADSSTMKIGVQAMTRDLQEKGLVASKMKKAKSTSDKNVQEIYKIGIDFTVNKLSVVPPLAALGRLRFACFASNEITSLEGFGDHPILEELQLQENQLTSLKGLGCLKSLRSLIVSTNQLTSLEGLDAPVLKKLDVSKNQLAVLEHLDKAPVCEELDVSENQLSAEDPNLPELKRLGAEKTLHSLNIAGNTGDLRIEASDIWDTKVVSGQKDRRRENLKPPTACAALSQSDLLTVPCCRLIGSRLMGIDAEGLILEATGSATGSGWKVRSWTVDLPRCRCFGGKYSLLFELIECQSQEGRSLPVLTADFSRELCDEFSPQYQFLAVVPGQVATLVEAESDDISLGHFFAHGVESYARCLLNLLRDVRSEEEDVECLWDPGHYGDLLVRALTLGCAEAGFEADLSSNFFRGGEGKRISFEATKPHLVGKIEIEFENDLEEGLLCFEDADQPDVTITGHKVTVDLGCKKLRKFALEADAIQRLRVLAPPLPAAADYSLQRRWYLDLLICLRRYLPQGPTRLVVQFARRCFPGEMVIGLVHDQVDWVTLQWSYNPDNAMLLSSEEEMIGLVEELQKFGCPFQLPFWLALRA</sequence>
<gene>
    <name evidence="4" type="ORF">SCF082_LOCUS46123</name>
</gene>
<organism evidence="4 5">
    <name type="scientific">Durusdinium trenchii</name>
    <dbReference type="NCBI Taxonomy" id="1381693"/>
    <lineage>
        <taxon>Eukaryota</taxon>
        <taxon>Sar</taxon>
        <taxon>Alveolata</taxon>
        <taxon>Dinophyceae</taxon>
        <taxon>Suessiales</taxon>
        <taxon>Symbiodiniaceae</taxon>
        <taxon>Durusdinium</taxon>
    </lineage>
</organism>
<dbReference type="SUPFAM" id="SSF52058">
    <property type="entry name" value="L domain-like"/>
    <property type="match status" value="1"/>
</dbReference>
<keyword evidence="2" id="KW-0677">Repeat</keyword>
<dbReference type="Pfam" id="PF12799">
    <property type="entry name" value="LRR_4"/>
    <property type="match status" value="1"/>
</dbReference>
<dbReference type="PANTHER" id="PTHR46652">
    <property type="entry name" value="LEUCINE-RICH REPEAT AND IQ DOMAIN-CONTAINING PROTEIN 1-RELATED"/>
    <property type="match status" value="1"/>
</dbReference>
<name>A0ABP0RFU7_9DINO</name>
<reference evidence="4 5" key="1">
    <citation type="submission" date="2024-02" db="EMBL/GenBank/DDBJ databases">
        <authorList>
            <person name="Chen Y."/>
            <person name="Shah S."/>
            <person name="Dougan E. K."/>
            <person name="Thang M."/>
            <person name="Chan C."/>
        </authorList>
    </citation>
    <scope>NUCLEOTIDE SEQUENCE [LARGE SCALE GENOMIC DNA]</scope>
</reference>
<accession>A0ABP0RFU7</accession>
<keyword evidence="5" id="KW-1185">Reference proteome</keyword>
<dbReference type="PANTHER" id="PTHR46652:SF8">
    <property type="entry name" value="LEUCINE RICH REPEAT CONTAINING 23"/>
    <property type="match status" value="1"/>
</dbReference>
<protein>
    <submittedName>
        <fullName evidence="4">Leucine-rich repeat-containing protein 23</fullName>
    </submittedName>
</protein>
<evidence type="ECO:0000256" key="1">
    <source>
        <dbReference type="ARBA" id="ARBA00022614"/>
    </source>
</evidence>
<evidence type="ECO:0000313" key="5">
    <source>
        <dbReference type="Proteomes" id="UP001642464"/>
    </source>
</evidence>
<dbReference type="InterPro" id="IPR025875">
    <property type="entry name" value="Leu-rich_rpt_4"/>
</dbReference>
<keyword evidence="1" id="KW-0433">Leucine-rich repeat</keyword>
<proteinExistence type="predicted"/>
<dbReference type="InterPro" id="IPR050836">
    <property type="entry name" value="SDS22/Internalin_LRR"/>
</dbReference>
<feature type="coiled-coil region" evidence="3">
    <location>
        <begin position="542"/>
        <end position="584"/>
    </location>
</feature>